<dbReference type="InterPro" id="IPR044824">
    <property type="entry name" value="MAIN-like"/>
</dbReference>
<comment type="caution">
    <text evidence="2">The sequence shown here is derived from an EMBL/GenBank/DDBJ whole genome shotgun (WGS) entry which is preliminary data.</text>
</comment>
<gene>
    <name evidence="2" type="ORF">PVK06_027286</name>
</gene>
<dbReference type="InterPro" id="IPR019557">
    <property type="entry name" value="AminoTfrase-like_pln_mobile"/>
</dbReference>
<sequence>MSSLITVENHIVRMIHLSGLYRMLRLCGHGPSYQPDARIMPYLDAMRFGSVALIHVFELRGDLIRALVEQWHPEMHTFHLLCREYTITLEDVAIQLGLLVDGEAITSSSGIANLATLCYSLAGHSPSDGIDKFKGLKFSWLKGVFVLDSNNNKAHLMYLPLLSNLQGACSYSWGSTVLAMLHRELCRVTKHRIVDIVHVDTVYRVKCYFRHSLSARAHAIVWCVNAPIINFQMVEWYAKDRVLCQFRCRQHILDIPTQLGNDAHEIDKKGKHAKNWALEHQPYIVLWNVWLERRLYLE</sequence>
<dbReference type="EMBL" id="JARKNE010000008">
    <property type="protein sequence ID" value="KAK5811901.1"/>
    <property type="molecule type" value="Genomic_DNA"/>
</dbReference>
<keyword evidence="3" id="KW-1185">Reference proteome</keyword>
<name>A0ABR0P3D4_GOSAR</name>
<dbReference type="Proteomes" id="UP001358586">
    <property type="component" value="Chromosome 8"/>
</dbReference>
<dbReference type="PANTHER" id="PTHR46033">
    <property type="entry name" value="PROTEIN MAIN-LIKE 2"/>
    <property type="match status" value="1"/>
</dbReference>
<accession>A0ABR0P3D4</accession>
<proteinExistence type="predicted"/>
<evidence type="ECO:0000259" key="1">
    <source>
        <dbReference type="Pfam" id="PF10536"/>
    </source>
</evidence>
<dbReference type="PANTHER" id="PTHR46033:SF8">
    <property type="entry name" value="PROTEIN MAINTENANCE OF MERISTEMS-LIKE"/>
    <property type="match status" value="1"/>
</dbReference>
<evidence type="ECO:0000313" key="2">
    <source>
        <dbReference type="EMBL" id="KAK5811901.1"/>
    </source>
</evidence>
<protein>
    <recommendedName>
        <fullName evidence="1">Aminotransferase-like plant mobile domain-containing protein</fullName>
    </recommendedName>
</protein>
<organism evidence="2 3">
    <name type="scientific">Gossypium arboreum</name>
    <name type="common">Tree cotton</name>
    <name type="synonym">Gossypium nanking</name>
    <dbReference type="NCBI Taxonomy" id="29729"/>
    <lineage>
        <taxon>Eukaryota</taxon>
        <taxon>Viridiplantae</taxon>
        <taxon>Streptophyta</taxon>
        <taxon>Embryophyta</taxon>
        <taxon>Tracheophyta</taxon>
        <taxon>Spermatophyta</taxon>
        <taxon>Magnoliopsida</taxon>
        <taxon>eudicotyledons</taxon>
        <taxon>Gunneridae</taxon>
        <taxon>Pentapetalae</taxon>
        <taxon>rosids</taxon>
        <taxon>malvids</taxon>
        <taxon>Malvales</taxon>
        <taxon>Malvaceae</taxon>
        <taxon>Malvoideae</taxon>
        <taxon>Gossypium</taxon>
    </lineage>
</organism>
<evidence type="ECO:0000313" key="3">
    <source>
        <dbReference type="Proteomes" id="UP001358586"/>
    </source>
</evidence>
<reference evidence="2 3" key="1">
    <citation type="submission" date="2023-03" db="EMBL/GenBank/DDBJ databases">
        <title>WGS of Gossypium arboreum.</title>
        <authorList>
            <person name="Yu D."/>
        </authorList>
    </citation>
    <scope>NUCLEOTIDE SEQUENCE [LARGE SCALE GENOMIC DNA]</scope>
    <source>
        <tissue evidence="2">Leaf</tissue>
    </source>
</reference>
<dbReference type="Pfam" id="PF10536">
    <property type="entry name" value="PMD"/>
    <property type="match status" value="1"/>
</dbReference>
<feature type="domain" description="Aminotransferase-like plant mobile" evidence="1">
    <location>
        <begin position="54"/>
        <end position="143"/>
    </location>
</feature>